<gene>
    <name evidence="9" type="ORF">MarDSR_143</name>
</gene>
<evidence type="ECO:0000256" key="5">
    <source>
        <dbReference type="ARBA" id="ARBA00022801"/>
    </source>
</evidence>
<dbReference type="CDD" id="cd07557">
    <property type="entry name" value="trimeric_dUTPase"/>
    <property type="match status" value="1"/>
</dbReference>
<accession>A0AA96EM26</accession>
<reference evidence="9" key="1">
    <citation type="submission" date="2023-07" db="EMBL/GenBank/DDBJ databases">
        <authorList>
            <person name="Xia Y."/>
        </authorList>
    </citation>
    <scope>NUCLEOTIDE SEQUENCE</scope>
    <source>
        <strain evidence="9">E</strain>
    </source>
</reference>
<keyword evidence="7" id="KW-0546">Nucleotide metabolism</keyword>
<evidence type="ECO:0000256" key="7">
    <source>
        <dbReference type="ARBA" id="ARBA00023080"/>
    </source>
</evidence>
<dbReference type="GO" id="GO:0004170">
    <property type="term" value="F:dUTP diphosphatase activity"/>
    <property type="evidence" value="ECO:0007669"/>
    <property type="project" value="UniProtKB-EC"/>
</dbReference>
<evidence type="ECO:0000313" key="9">
    <source>
        <dbReference type="EMBL" id="WNL50182.1"/>
    </source>
</evidence>
<evidence type="ECO:0000259" key="8">
    <source>
        <dbReference type="Pfam" id="PF00692"/>
    </source>
</evidence>
<dbReference type="HAMAP" id="MF_00116">
    <property type="entry name" value="dUTPase_bact"/>
    <property type="match status" value="1"/>
</dbReference>
<comment type="similarity">
    <text evidence="2">Belongs to the dUTPase family.</text>
</comment>
<feature type="domain" description="dUTPase-like" evidence="8">
    <location>
        <begin position="13"/>
        <end position="143"/>
    </location>
</feature>
<dbReference type="InterPro" id="IPR029054">
    <property type="entry name" value="dUTPase-like"/>
</dbReference>
<comment type="function">
    <text evidence="1">This enzyme is involved in nucleotide metabolism: it produces dUMP, the immediate precursor of thymidine nucleotides and it decreases the intracellular concentration of dUTP so that uracil cannot be incorporated into DNA.</text>
</comment>
<dbReference type="PANTHER" id="PTHR11241">
    <property type="entry name" value="DEOXYURIDINE 5'-TRIPHOSPHATE NUCLEOTIDOHYDROLASE"/>
    <property type="match status" value="1"/>
</dbReference>
<proteinExistence type="inferred from homology"/>
<dbReference type="NCBIfam" id="NF001862">
    <property type="entry name" value="PRK00601.1"/>
    <property type="match status" value="1"/>
</dbReference>
<evidence type="ECO:0000256" key="4">
    <source>
        <dbReference type="ARBA" id="ARBA00022723"/>
    </source>
</evidence>
<dbReference type="Gene3D" id="2.70.40.10">
    <property type="match status" value="1"/>
</dbReference>
<dbReference type="InterPro" id="IPR036157">
    <property type="entry name" value="dUTPase-like_sf"/>
</dbReference>
<evidence type="ECO:0000256" key="2">
    <source>
        <dbReference type="ARBA" id="ARBA00006581"/>
    </source>
</evidence>
<dbReference type="EMBL" id="OR343189">
    <property type="protein sequence ID" value="WNL50182.1"/>
    <property type="molecule type" value="Genomic_DNA"/>
</dbReference>
<dbReference type="FunFam" id="2.70.40.10:FF:000002">
    <property type="entry name" value="dUTP diphosphatase"/>
    <property type="match status" value="1"/>
</dbReference>
<evidence type="ECO:0000256" key="3">
    <source>
        <dbReference type="ARBA" id="ARBA00012379"/>
    </source>
</evidence>
<dbReference type="SUPFAM" id="SSF51283">
    <property type="entry name" value="dUTPase-like"/>
    <property type="match status" value="1"/>
</dbReference>
<dbReference type="NCBIfam" id="TIGR00576">
    <property type="entry name" value="dut"/>
    <property type="match status" value="1"/>
</dbReference>
<organism evidence="9">
    <name type="scientific">Marseillevirus sp</name>
    <dbReference type="NCBI Taxonomy" id="2809551"/>
    <lineage>
        <taxon>Viruses</taxon>
        <taxon>Varidnaviria</taxon>
        <taxon>Bamfordvirae</taxon>
        <taxon>Nucleocytoviricota</taxon>
        <taxon>Megaviricetes</taxon>
        <taxon>Pimascovirales</taxon>
        <taxon>Pimascovirales incertae sedis</taxon>
        <taxon>Marseilleviridae</taxon>
        <taxon>Marseillevirus</taxon>
    </lineage>
</organism>
<sequence>MESVRIVSLSSHPLPKYETSGSSGMDLRATIEGPVILRPGQRYLVPTGIMIELPEHLEAQIRPRSGLAFKNGVTVLNSPGTVDSDFRSEVKVLLINLSNEEFTINDGDRIAQMVISPITRIRWELAGELNKTKRGEGGFGSTGV</sequence>
<dbReference type="PANTHER" id="PTHR11241:SF0">
    <property type="entry name" value="DEOXYURIDINE 5'-TRIPHOSPHATE NUCLEOTIDOHYDROLASE"/>
    <property type="match status" value="1"/>
</dbReference>
<dbReference type="EC" id="3.6.1.23" evidence="3"/>
<evidence type="ECO:0000256" key="6">
    <source>
        <dbReference type="ARBA" id="ARBA00022842"/>
    </source>
</evidence>
<dbReference type="Pfam" id="PF00692">
    <property type="entry name" value="dUTPase"/>
    <property type="match status" value="1"/>
</dbReference>
<dbReference type="GO" id="GO:0000287">
    <property type="term" value="F:magnesium ion binding"/>
    <property type="evidence" value="ECO:0007669"/>
    <property type="project" value="InterPro"/>
</dbReference>
<dbReference type="GO" id="GO:0006226">
    <property type="term" value="P:dUMP biosynthetic process"/>
    <property type="evidence" value="ECO:0007669"/>
    <property type="project" value="InterPro"/>
</dbReference>
<keyword evidence="5" id="KW-0378">Hydrolase</keyword>
<evidence type="ECO:0000256" key="1">
    <source>
        <dbReference type="ARBA" id="ARBA00003495"/>
    </source>
</evidence>
<name>A0AA96EM26_9VIRU</name>
<keyword evidence="6" id="KW-0460">Magnesium</keyword>
<dbReference type="InterPro" id="IPR033704">
    <property type="entry name" value="dUTPase_trimeric"/>
</dbReference>
<protein>
    <recommendedName>
        <fullName evidence="3">dUTP diphosphatase</fullName>
        <ecNumber evidence="3">3.6.1.23</ecNumber>
    </recommendedName>
</protein>
<dbReference type="GO" id="GO:0046081">
    <property type="term" value="P:dUTP catabolic process"/>
    <property type="evidence" value="ECO:0007669"/>
    <property type="project" value="InterPro"/>
</dbReference>
<dbReference type="InterPro" id="IPR008181">
    <property type="entry name" value="dUTPase"/>
</dbReference>
<keyword evidence="4" id="KW-0479">Metal-binding</keyword>